<feature type="transmembrane region" description="Helical" evidence="7">
    <location>
        <begin position="289"/>
        <end position="309"/>
    </location>
</feature>
<dbReference type="Pfam" id="PF00860">
    <property type="entry name" value="Xan_ur_permease"/>
    <property type="match status" value="1"/>
</dbReference>
<sequence>MKGMEIGKGSIFELEGIPAFRQVLPLALQHVVAMIVGCVTPAIIVSGAVSGGGMSQGDKVILIQAALFVSAISTLLQLFPLGSKSGFHIGSSLPVIMGVSFAYVPSMQAIAEGYGVATILGSQIVGGCVAIVVGLLVRKIRVFFPPLITGTVVFTIGLSLYPTAINYMAGGTSSETYGSWQNWAVAIFTLVVVTVLNHFGKGIVKLASILIGMVAGYVVSAFFGMVSFSSVASASVFQLPQVMHFGINFEVSSCVAIGLLFAINSVQAIGDFTATTVGGLGREPSDKELQGGIVGYGIMNIIGAVFGGLPTATYSQNVGIVATTKVVNRCVLGLAAIILGVAGLIPKFSALLTTIPQCVLGGATVSVFASIAMTGMKLITSEDMNYRNTSIVGLAAALGMGISQASAALATFPSWVTMIFGKSPVVLATLIAILLNIILPKEES</sequence>
<dbReference type="EMBL" id="BAABYW010000002">
    <property type="protein sequence ID" value="GAA6411868.1"/>
    <property type="molecule type" value="Genomic_DNA"/>
</dbReference>
<feature type="transmembrane region" description="Helical" evidence="7">
    <location>
        <begin position="206"/>
        <end position="228"/>
    </location>
</feature>
<evidence type="ECO:0000313" key="9">
    <source>
        <dbReference type="Proteomes" id="UP001600943"/>
    </source>
</evidence>
<keyword evidence="9" id="KW-1185">Reference proteome</keyword>
<evidence type="ECO:0000256" key="6">
    <source>
        <dbReference type="ARBA" id="ARBA00023136"/>
    </source>
</evidence>
<evidence type="ECO:0000313" key="8">
    <source>
        <dbReference type="EMBL" id="GAA6411868.1"/>
    </source>
</evidence>
<feature type="transmembrane region" description="Helical" evidence="7">
    <location>
        <begin position="116"/>
        <end position="137"/>
    </location>
</feature>
<keyword evidence="3" id="KW-0813">Transport</keyword>
<feature type="transmembrane region" description="Helical" evidence="7">
    <location>
        <begin position="143"/>
        <end position="161"/>
    </location>
</feature>
<dbReference type="PANTHER" id="PTHR42810:SF2">
    <property type="entry name" value="PURINE PERMEASE C1399.01C-RELATED"/>
    <property type="match status" value="1"/>
</dbReference>
<dbReference type="RefSeq" id="WP_095174438.1">
    <property type="nucleotide sequence ID" value="NZ_BAABYW010000002.1"/>
</dbReference>
<feature type="transmembrane region" description="Helical" evidence="7">
    <location>
        <begin position="418"/>
        <end position="439"/>
    </location>
</feature>
<feature type="transmembrane region" description="Helical" evidence="7">
    <location>
        <begin position="27"/>
        <end position="49"/>
    </location>
</feature>
<evidence type="ECO:0000256" key="1">
    <source>
        <dbReference type="ARBA" id="ARBA00004141"/>
    </source>
</evidence>
<dbReference type="InterPro" id="IPR006043">
    <property type="entry name" value="NCS2"/>
</dbReference>
<comment type="caution">
    <text evidence="8">The sequence shown here is derived from an EMBL/GenBank/DDBJ whole genome shotgun (WGS) entry which is preliminary data.</text>
</comment>
<feature type="transmembrane region" description="Helical" evidence="7">
    <location>
        <begin position="391"/>
        <end position="412"/>
    </location>
</feature>
<comment type="subcellular location">
    <subcellularLocation>
        <location evidence="1">Membrane</location>
        <topology evidence="1">Multi-pass membrane protein</topology>
    </subcellularLocation>
</comment>
<evidence type="ECO:0000256" key="4">
    <source>
        <dbReference type="ARBA" id="ARBA00022692"/>
    </source>
</evidence>
<feature type="transmembrane region" description="Helical" evidence="7">
    <location>
        <begin position="354"/>
        <end position="379"/>
    </location>
</feature>
<evidence type="ECO:0000256" key="3">
    <source>
        <dbReference type="ARBA" id="ARBA00022448"/>
    </source>
</evidence>
<protein>
    <submittedName>
        <fullName evidence="8">Nucleobase:cation symporter-2 family protein</fullName>
    </submittedName>
</protein>
<organism evidence="8 9">
    <name type="scientific">Blautia hominis</name>
    <dbReference type="NCBI Taxonomy" id="2025493"/>
    <lineage>
        <taxon>Bacteria</taxon>
        <taxon>Bacillati</taxon>
        <taxon>Bacillota</taxon>
        <taxon>Clostridia</taxon>
        <taxon>Lachnospirales</taxon>
        <taxon>Lachnospiraceae</taxon>
        <taxon>Blautia</taxon>
    </lineage>
</organism>
<keyword evidence="5 7" id="KW-1133">Transmembrane helix</keyword>
<dbReference type="Proteomes" id="UP001600943">
    <property type="component" value="Unassembled WGS sequence"/>
</dbReference>
<keyword evidence="4 7" id="KW-0812">Transmembrane</keyword>
<name>A0ABQ0BK95_9FIRM</name>
<dbReference type="NCBIfam" id="NF037981">
    <property type="entry name" value="NCS2_1"/>
    <property type="match status" value="1"/>
</dbReference>
<evidence type="ECO:0000256" key="2">
    <source>
        <dbReference type="ARBA" id="ARBA00008821"/>
    </source>
</evidence>
<comment type="similarity">
    <text evidence="2">Belongs to the nucleobase:cation symporter-2 (NCS2) (TC 2.A.40) family.</text>
</comment>
<gene>
    <name evidence="8" type="ORF">K040078D81_59850</name>
</gene>
<feature type="transmembrane region" description="Helical" evidence="7">
    <location>
        <begin position="61"/>
        <end position="79"/>
    </location>
</feature>
<feature type="transmembrane region" description="Helical" evidence="7">
    <location>
        <begin position="85"/>
        <end position="104"/>
    </location>
</feature>
<evidence type="ECO:0000256" key="5">
    <source>
        <dbReference type="ARBA" id="ARBA00022989"/>
    </source>
</evidence>
<dbReference type="NCBIfam" id="TIGR00801">
    <property type="entry name" value="ncs2"/>
    <property type="match status" value="1"/>
</dbReference>
<evidence type="ECO:0000256" key="7">
    <source>
        <dbReference type="SAM" id="Phobius"/>
    </source>
</evidence>
<accession>A0ABQ0BK95</accession>
<reference evidence="8 9" key="1">
    <citation type="submission" date="2024-04" db="EMBL/GenBank/DDBJ databases">
        <title>Defined microbial consortia suppress multidrug-resistant proinflammatory Enterobacteriaceae via ecological control.</title>
        <authorList>
            <person name="Furuichi M."/>
            <person name="Kawaguchi T."/>
            <person name="Pust M."/>
            <person name="Yasuma K."/>
            <person name="Plichta D."/>
            <person name="Hasegawa N."/>
            <person name="Ohya T."/>
            <person name="Bhattarai S."/>
            <person name="Sasajima S."/>
            <person name="Aoto Y."/>
            <person name="Tuganbaev T."/>
            <person name="Yaginuma M."/>
            <person name="Ueda M."/>
            <person name="Okahashi N."/>
            <person name="Amafuji K."/>
            <person name="Kiridooshi Y."/>
            <person name="Sugita K."/>
            <person name="Strazar M."/>
            <person name="Skelly A."/>
            <person name="Suda W."/>
            <person name="Hattori M."/>
            <person name="Nakamoto N."/>
            <person name="Caballero S."/>
            <person name="Norman J."/>
            <person name="Olle B."/>
            <person name="Tanoue T."/>
            <person name="Arita M."/>
            <person name="Bucci V."/>
            <person name="Atarashi K."/>
            <person name="Xavier R."/>
            <person name="Honda K."/>
        </authorList>
    </citation>
    <scope>NUCLEOTIDE SEQUENCE [LARGE SCALE GENOMIC DNA]</scope>
    <source>
        <strain evidence="9">k04-0078-D8-1</strain>
    </source>
</reference>
<proteinExistence type="inferred from homology"/>
<dbReference type="PANTHER" id="PTHR42810">
    <property type="entry name" value="PURINE PERMEASE C1399.01C-RELATED"/>
    <property type="match status" value="1"/>
</dbReference>
<feature type="transmembrane region" description="Helical" evidence="7">
    <location>
        <begin position="330"/>
        <end position="348"/>
    </location>
</feature>
<dbReference type="InterPro" id="IPR006042">
    <property type="entry name" value="Xan_ur_permease"/>
</dbReference>
<keyword evidence="6 7" id="KW-0472">Membrane</keyword>
<feature type="transmembrane region" description="Helical" evidence="7">
    <location>
        <begin position="182"/>
        <end position="200"/>
    </location>
</feature>